<keyword evidence="3" id="KW-1185">Reference proteome</keyword>
<feature type="compositionally biased region" description="Basic and acidic residues" evidence="1">
    <location>
        <begin position="73"/>
        <end position="86"/>
    </location>
</feature>
<dbReference type="STRING" id="675120.N1Q2I6"/>
<feature type="compositionally biased region" description="Low complexity" evidence="1">
    <location>
        <begin position="37"/>
        <end position="46"/>
    </location>
</feature>
<feature type="region of interest" description="Disordered" evidence="1">
    <location>
        <begin position="263"/>
        <end position="351"/>
    </location>
</feature>
<dbReference type="AlphaFoldDB" id="N1Q2I6"/>
<feature type="compositionally biased region" description="Low complexity" evidence="1">
    <location>
        <begin position="281"/>
        <end position="293"/>
    </location>
</feature>
<proteinExistence type="predicted"/>
<sequence length="426" mass="46230">MYNLRNSQRPLGMQVHAVPEAERYIDSTGRKLPWSYDSANANADNDPAPPQEKGPFGRSMRRSRTGTSRSRSKTAEPRREEDRMRAENSAAEDLVFGSLRRAGTKDESKRDALGEVDSNAQLIGGRGAGEGDDPTEVLLYGFGQDLHWAAIDFYERVSNGLILEDYERVPPGSRYDISRSLGRAAAQKRISRAALRKKNRFAGGEHWIKVTFDTRQAAELAIARAPHVIKGYMVFAEFFVNHGPQKDEPVLATQAGAQITSDALPPTFSTLPQDKAIPEGSSATASSATAAAADGSGKGRAPSPPWNMPLGGALQDSPPASASTINGAGTQRPATTSYQAQPRSQTALQPRRGRIEGATRIEPLPAELALAPKQPKASWTSWIGASEVIGSAVPRKQDNTFDWDAASFYWKLFYLLDLLLGTDFCG</sequence>
<gene>
    <name evidence="2" type="ORF">DOTSEDRAFT_141952</name>
</gene>
<evidence type="ECO:0000256" key="1">
    <source>
        <dbReference type="SAM" id="MobiDB-lite"/>
    </source>
</evidence>
<feature type="region of interest" description="Disordered" evidence="1">
    <location>
        <begin position="97"/>
        <end position="116"/>
    </location>
</feature>
<organism evidence="2 3">
    <name type="scientific">Dothistroma septosporum (strain NZE10 / CBS 128990)</name>
    <name type="common">Red band needle blight fungus</name>
    <name type="synonym">Mycosphaerella pini</name>
    <dbReference type="NCBI Taxonomy" id="675120"/>
    <lineage>
        <taxon>Eukaryota</taxon>
        <taxon>Fungi</taxon>
        <taxon>Dikarya</taxon>
        <taxon>Ascomycota</taxon>
        <taxon>Pezizomycotina</taxon>
        <taxon>Dothideomycetes</taxon>
        <taxon>Dothideomycetidae</taxon>
        <taxon>Mycosphaerellales</taxon>
        <taxon>Mycosphaerellaceae</taxon>
        <taxon>Dothistroma</taxon>
    </lineage>
</organism>
<feature type="compositionally biased region" description="Polar residues" evidence="1">
    <location>
        <begin position="318"/>
        <end position="348"/>
    </location>
</feature>
<name>N1Q2I6_DOTSN</name>
<protein>
    <recommendedName>
        <fullName evidence="4">Nucleoporin NUP53</fullName>
    </recommendedName>
</protein>
<dbReference type="Gene3D" id="3.30.70.330">
    <property type="match status" value="1"/>
</dbReference>
<feature type="compositionally biased region" description="Polar residues" evidence="1">
    <location>
        <begin position="263"/>
        <end position="272"/>
    </location>
</feature>
<reference evidence="3" key="1">
    <citation type="journal article" date="2012" name="PLoS Genet.">
        <title>The genomes of the fungal plant pathogens Cladosporium fulvum and Dothistroma septosporum reveal adaptation to different hosts and lifestyles but also signatures of common ancestry.</title>
        <authorList>
            <person name="de Wit P.J.G.M."/>
            <person name="van der Burgt A."/>
            <person name="Oekmen B."/>
            <person name="Stergiopoulos I."/>
            <person name="Abd-Elsalam K.A."/>
            <person name="Aerts A.L."/>
            <person name="Bahkali A.H."/>
            <person name="Beenen H.G."/>
            <person name="Chettri P."/>
            <person name="Cox M.P."/>
            <person name="Datema E."/>
            <person name="de Vries R.P."/>
            <person name="Dhillon B."/>
            <person name="Ganley A.R."/>
            <person name="Griffiths S.A."/>
            <person name="Guo Y."/>
            <person name="Hamelin R.C."/>
            <person name="Henrissat B."/>
            <person name="Kabir M.S."/>
            <person name="Jashni M.K."/>
            <person name="Kema G."/>
            <person name="Klaubauf S."/>
            <person name="Lapidus A."/>
            <person name="Levasseur A."/>
            <person name="Lindquist E."/>
            <person name="Mehrabi R."/>
            <person name="Ohm R.A."/>
            <person name="Owen T.J."/>
            <person name="Salamov A."/>
            <person name="Schwelm A."/>
            <person name="Schijlen E."/>
            <person name="Sun H."/>
            <person name="van den Burg H.A."/>
            <person name="van Ham R.C.H.J."/>
            <person name="Zhang S."/>
            <person name="Goodwin S.B."/>
            <person name="Grigoriev I.V."/>
            <person name="Collemare J."/>
            <person name="Bradshaw R.E."/>
        </authorList>
    </citation>
    <scope>NUCLEOTIDE SEQUENCE [LARGE SCALE GENOMIC DNA]</scope>
    <source>
        <strain evidence="3">NZE10 / CBS 128990</strain>
    </source>
</reference>
<evidence type="ECO:0000313" key="2">
    <source>
        <dbReference type="EMBL" id="EME48674.1"/>
    </source>
</evidence>
<accession>N1Q2I6</accession>
<evidence type="ECO:0000313" key="3">
    <source>
        <dbReference type="Proteomes" id="UP000016933"/>
    </source>
</evidence>
<dbReference type="HOGENOM" id="CLU_014181_0_0_1"/>
<dbReference type="OrthoDB" id="8033832at2759"/>
<evidence type="ECO:0008006" key="4">
    <source>
        <dbReference type="Google" id="ProtNLM"/>
    </source>
</evidence>
<feature type="non-terminal residue" evidence="2">
    <location>
        <position position="426"/>
    </location>
</feature>
<feature type="region of interest" description="Disordered" evidence="1">
    <location>
        <begin position="31"/>
        <end position="90"/>
    </location>
</feature>
<dbReference type="eggNOG" id="ENOG502SIXR">
    <property type="taxonomic scope" value="Eukaryota"/>
</dbReference>
<dbReference type="OMA" id="QGMICED"/>
<reference evidence="2 3" key="2">
    <citation type="journal article" date="2012" name="PLoS Pathog.">
        <title>Diverse lifestyles and strategies of plant pathogenesis encoded in the genomes of eighteen Dothideomycetes fungi.</title>
        <authorList>
            <person name="Ohm R.A."/>
            <person name="Feau N."/>
            <person name="Henrissat B."/>
            <person name="Schoch C.L."/>
            <person name="Horwitz B.A."/>
            <person name="Barry K.W."/>
            <person name="Condon B.J."/>
            <person name="Copeland A.C."/>
            <person name="Dhillon B."/>
            <person name="Glaser F."/>
            <person name="Hesse C.N."/>
            <person name="Kosti I."/>
            <person name="LaButti K."/>
            <person name="Lindquist E.A."/>
            <person name="Lucas S."/>
            <person name="Salamov A.A."/>
            <person name="Bradshaw R.E."/>
            <person name="Ciuffetti L."/>
            <person name="Hamelin R.C."/>
            <person name="Kema G.H.J."/>
            <person name="Lawrence C."/>
            <person name="Scott J.A."/>
            <person name="Spatafora J.W."/>
            <person name="Turgeon B.G."/>
            <person name="de Wit P.J.G.M."/>
            <person name="Zhong S."/>
            <person name="Goodwin S.B."/>
            <person name="Grigoriev I.V."/>
        </authorList>
    </citation>
    <scope>NUCLEOTIDE SEQUENCE [LARGE SCALE GENOMIC DNA]</scope>
    <source>
        <strain evidence="3">NZE10 / CBS 128990</strain>
    </source>
</reference>
<dbReference type="Proteomes" id="UP000016933">
    <property type="component" value="Unassembled WGS sequence"/>
</dbReference>
<dbReference type="EMBL" id="KB446535">
    <property type="protein sequence ID" value="EME48674.1"/>
    <property type="molecule type" value="Genomic_DNA"/>
</dbReference>
<feature type="compositionally biased region" description="Basic and acidic residues" evidence="1">
    <location>
        <begin position="103"/>
        <end position="113"/>
    </location>
</feature>
<dbReference type="InterPro" id="IPR012677">
    <property type="entry name" value="Nucleotide-bd_a/b_plait_sf"/>
</dbReference>